<reference evidence="7" key="1">
    <citation type="submission" date="2020-06" db="EMBL/GenBank/DDBJ databases">
        <title>Draft genome of Bugula neritina, a colonial animal packing powerful symbionts and potential medicines.</title>
        <authorList>
            <person name="Rayko M."/>
        </authorList>
    </citation>
    <scope>NUCLEOTIDE SEQUENCE [LARGE SCALE GENOMIC DNA]</scope>
    <source>
        <strain evidence="7">Kwan_BN1</strain>
    </source>
</reference>
<dbReference type="GO" id="GO:0003990">
    <property type="term" value="F:acetylcholinesterase activity"/>
    <property type="evidence" value="ECO:0007669"/>
    <property type="project" value="TreeGrafter"/>
</dbReference>
<protein>
    <recommendedName>
        <fullName evidence="4">Carboxylic ester hydrolase</fullName>
        <ecNumber evidence="4">3.1.1.-</ecNumber>
    </recommendedName>
</protein>
<feature type="domain" description="Carboxylesterase type B" evidence="6">
    <location>
        <begin position="22"/>
        <end position="552"/>
    </location>
</feature>
<dbReference type="Proteomes" id="UP000593567">
    <property type="component" value="Unassembled WGS sequence"/>
</dbReference>
<evidence type="ECO:0000256" key="1">
    <source>
        <dbReference type="ARBA" id="ARBA00005964"/>
    </source>
</evidence>
<dbReference type="PROSITE" id="PS00122">
    <property type="entry name" value="CARBOXYLESTERASE_B_1"/>
    <property type="match status" value="1"/>
</dbReference>
<sequence>MAFTLQTITAVCLLVYCTSAADPIVTLSHGGQLRGVSTTFLDSKVDLFLGVRYAKPPVGKLRFKKTEEAEGWKGVEDAKAPGSICPQIDPTTYKFAGEEDCLFMDITVPGGVQPGAKKPVMVWIPGGGFVMGSGKPYIGAALATTGDVITVSINYRLGVLGFLAIEKGTGNYGLWDQRAALLWIKQNIAQFGGDPDLVTIFGESAGGSSVSAHTIGQHSGDLFKRAIVQSGSAYTLFDQSDNMRYKWEQSIRESTNCVVKLSTYECLDSKTAEEIVTQIRILNYIVPVADDDFFADDVVATESYELSKRFDLLTGFNGQEGCLLYLFEVGMMAHAQNKSILEDGVDMELLKAFLHTKCTAHITPLSPELCVHWVISTYKLDETDDDRERAIRLVSFLGEQIFDERGLEKLQQHSLGKTSTYAYYFTQKYTPDPPNPMGTPPDWLKSSADHGDELPFMFGGPLIRESVANNDIWKRLLEADELVQSSLSGLNEDGKPLSLTMMTMWTNFAKSGNPNQPVALPKGTPTWPEFTEDNNQFLELNSNDIQVITTPNKVRLDKLKVLQKARKVQKDADRRPQNAVKKDSDCKKTKDEL</sequence>
<organism evidence="7 8">
    <name type="scientific">Bugula neritina</name>
    <name type="common">Brown bryozoan</name>
    <name type="synonym">Sertularia neritina</name>
    <dbReference type="NCBI Taxonomy" id="10212"/>
    <lineage>
        <taxon>Eukaryota</taxon>
        <taxon>Metazoa</taxon>
        <taxon>Spiralia</taxon>
        <taxon>Lophotrochozoa</taxon>
        <taxon>Bryozoa</taxon>
        <taxon>Gymnolaemata</taxon>
        <taxon>Cheilostomatida</taxon>
        <taxon>Flustrina</taxon>
        <taxon>Buguloidea</taxon>
        <taxon>Bugulidae</taxon>
        <taxon>Bugula</taxon>
    </lineage>
</organism>
<keyword evidence="2" id="KW-0719">Serine esterase</keyword>
<dbReference type="PANTHER" id="PTHR43918:SF4">
    <property type="entry name" value="CARBOXYLIC ESTER HYDROLASE"/>
    <property type="match status" value="1"/>
</dbReference>
<gene>
    <name evidence="7" type="ORF">EB796_014381</name>
</gene>
<evidence type="ECO:0000256" key="3">
    <source>
        <dbReference type="ARBA" id="ARBA00022801"/>
    </source>
</evidence>
<feature type="signal peptide" evidence="4">
    <location>
        <begin position="1"/>
        <end position="20"/>
    </location>
</feature>
<comment type="caution">
    <text evidence="7">The sequence shown here is derived from an EMBL/GenBank/DDBJ whole genome shotgun (WGS) entry which is preliminary data.</text>
</comment>
<feature type="compositionally biased region" description="Basic and acidic residues" evidence="5">
    <location>
        <begin position="568"/>
        <end position="593"/>
    </location>
</feature>
<dbReference type="Gene3D" id="3.40.50.1820">
    <property type="entry name" value="alpha/beta hydrolase"/>
    <property type="match status" value="1"/>
</dbReference>
<feature type="region of interest" description="Disordered" evidence="5">
    <location>
        <begin position="566"/>
        <end position="593"/>
    </location>
</feature>
<keyword evidence="3 4" id="KW-0378">Hydrolase</keyword>
<proteinExistence type="inferred from homology"/>
<feature type="chain" id="PRO_5029941609" description="Carboxylic ester hydrolase" evidence="4">
    <location>
        <begin position="21"/>
        <end position="593"/>
    </location>
</feature>
<evidence type="ECO:0000313" key="8">
    <source>
        <dbReference type="Proteomes" id="UP000593567"/>
    </source>
</evidence>
<dbReference type="EMBL" id="VXIV02002109">
    <property type="protein sequence ID" value="KAF6027314.1"/>
    <property type="molecule type" value="Genomic_DNA"/>
</dbReference>
<keyword evidence="8" id="KW-1185">Reference proteome</keyword>
<keyword evidence="4" id="KW-0732">Signal</keyword>
<name>A0A7J7JNX8_BUGNE</name>
<dbReference type="InterPro" id="IPR050654">
    <property type="entry name" value="AChE-related_enzymes"/>
</dbReference>
<evidence type="ECO:0000256" key="5">
    <source>
        <dbReference type="SAM" id="MobiDB-lite"/>
    </source>
</evidence>
<dbReference type="SUPFAM" id="SSF53474">
    <property type="entry name" value="alpha/beta-Hydrolases"/>
    <property type="match status" value="1"/>
</dbReference>
<dbReference type="InterPro" id="IPR029058">
    <property type="entry name" value="AB_hydrolase_fold"/>
</dbReference>
<dbReference type="GO" id="GO:0006581">
    <property type="term" value="P:acetylcholine catabolic process"/>
    <property type="evidence" value="ECO:0007669"/>
    <property type="project" value="TreeGrafter"/>
</dbReference>
<dbReference type="GO" id="GO:0019695">
    <property type="term" value="P:choline metabolic process"/>
    <property type="evidence" value="ECO:0007669"/>
    <property type="project" value="TreeGrafter"/>
</dbReference>
<evidence type="ECO:0000256" key="4">
    <source>
        <dbReference type="RuleBase" id="RU361235"/>
    </source>
</evidence>
<comment type="similarity">
    <text evidence="1 4">Belongs to the type-B carboxylesterase/lipase family.</text>
</comment>
<evidence type="ECO:0000313" key="7">
    <source>
        <dbReference type="EMBL" id="KAF6027314.1"/>
    </source>
</evidence>
<dbReference type="AlphaFoldDB" id="A0A7J7JNX8"/>
<dbReference type="Pfam" id="PF00135">
    <property type="entry name" value="COesterase"/>
    <property type="match status" value="1"/>
</dbReference>
<dbReference type="PANTHER" id="PTHR43918">
    <property type="entry name" value="ACETYLCHOLINESTERASE"/>
    <property type="match status" value="1"/>
</dbReference>
<accession>A0A7J7JNX8</accession>
<dbReference type="InterPro" id="IPR002018">
    <property type="entry name" value="CarbesteraseB"/>
</dbReference>
<evidence type="ECO:0000259" key="6">
    <source>
        <dbReference type="Pfam" id="PF00135"/>
    </source>
</evidence>
<dbReference type="InterPro" id="IPR019826">
    <property type="entry name" value="Carboxylesterase_B_AS"/>
</dbReference>
<dbReference type="GO" id="GO:0005615">
    <property type="term" value="C:extracellular space"/>
    <property type="evidence" value="ECO:0007669"/>
    <property type="project" value="TreeGrafter"/>
</dbReference>
<dbReference type="OrthoDB" id="3200163at2759"/>
<dbReference type="EC" id="3.1.1.-" evidence="4"/>
<evidence type="ECO:0000256" key="2">
    <source>
        <dbReference type="ARBA" id="ARBA00022487"/>
    </source>
</evidence>
<dbReference type="GO" id="GO:0005886">
    <property type="term" value="C:plasma membrane"/>
    <property type="evidence" value="ECO:0007669"/>
    <property type="project" value="TreeGrafter"/>
</dbReference>